<dbReference type="EMBL" id="BGPR01262327">
    <property type="protein sequence ID" value="GBM75131.1"/>
    <property type="molecule type" value="Genomic_DNA"/>
</dbReference>
<reference evidence="2 3" key="1">
    <citation type="journal article" date="2019" name="Sci. Rep.">
        <title>Orb-weaving spider Araneus ventricosus genome elucidates the spidroin gene catalogue.</title>
        <authorList>
            <person name="Kono N."/>
            <person name="Nakamura H."/>
            <person name="Ohtoshi R."/>
            <person name="Moran D.A.P."/>
            <person name="Shinohara A."/>
            <person name="Yoshida Y."/>
            <person name="Fujiwara M."/>
            <person name="Mori M."/>
            <person name="Tomita M."/>
            <person name="Arakawa K."/>
        </authorList>
    </citation>
    <scope>NUCLEOTIDE SEQUENCE [LARGE SCALE GENOMIC DNA]</scope>
</reference>
<dbReference type="Proteomes" id="UP000499080">
    <property type="component" value="Unassembled WGS sequence"/>
</dbReference>
<evidence type="ECO:0000313" key="3">
    <source>
        <dbReference type="Proteomes" id="UP000499080"/>
    </source>
</evidence>
<keyword evidence="3" id="KW-1185">Reference proteome</keyword>
<protein>
    <submittedName>
        <fullName evidence="2">Uncharacterized protein</fullName>
    </submittedName>
</protein>
<evidence type="ECO:0000313" key="2">
    <source>
        <dbReference type="EMBL" id="GBM75131.1"/>
    </source>
</evidence>
<dbReference type="AlphaFoldDB" id="A0A4Y2IBN6"/>
<accession>A0A4Y2IBN6</accession>
<feature type="region of interest" description="Disordered" evidence="1">
    <location>
        <begin position="1"/>
        <end position="31"/>
    </location>
</feature>
<feature type="compositionally biased region" description="Basic and acidic residues" evidence="1">
    <location>
        <begin position="1"/>
        <end position="10"/>
    </location>
</feature>
<comment type="caution">
    <text evidence="2">The sequence shown here is derived from an EMBL/GenBank/DDBJ whole genome shotgun (WGS) entry which is preliminary data.</text>
</comment>
<feature type="non-terminal residue" evidence="2">
    <location>
        <position position="1"/>
    </location>
</feature>
<feature type="region of interest" description="Disordered" evidence="1">
    <location>
        <begin position="48"/>
        <end position="94"/>
    </location>
</feature>
<feature type="compositionally biased region" description="Polar residues" evidence="1">
    <location>
        <begin position="81"/>
        <end position="90"/>
    </location>
</feature>
<proteinExistence type="predicted"/>
<gene>
    <name evidence="2" type="ORF">AVEN_133832_1</name>
</gene>
<name>A0A4Y2IBN6_ARAVE</name>
<evidence type="ECO:0000256" key="1">
    <source>
        <dbReference type="SAM" id="MobiDB-lite"/>
    </source>
</evidence>
<sequence length="133" mass="14902">IAPSPVRRDDSDDGNTANYTGCTEKPLQLKKSTEVDEFATTAWNNEVRTPHPAKREAPGLVPRPTLFKHPPCPIENEGQVEFQSNSSQPPTRVEPFISSSIDATLRQMTSMISNLSQIMTYFMNLMMAMLSTW</sequence>
<organism evidence="2 3">
    <name type="scientific">Araneus ventricosus</name>
    <name type="common">Orbweaver spider</name>
    <name type="synonym">Epeira ventricosa</name>
    <dbReference type="NCBI Taxonomy" id="182803"/>
    <lineage>
        <taxon>Eukaryota</taxon>
        <taxon>Metazoa</taxon>
        <taxon>Ecdysozoa</taxon>
        <taxon>Arthropoda</taxon>
        <taxon>Chelicerata</taxon>
        <taxon>Arachnida</taxon>
        <taxon>Araneae</taxon>
        <taxon>Araneomorphae</taxon>
        <taxon>Entelegynae</taxon>
        <taxon>Araneoidea</taxon>
        <taxon>Araneidae</taxon>
        <taxon>Araneus</taxon>
    </lineage>
</organism>